<dbReference type="SUPFAM" id="SSF56112">
    <property type="entry name" value="Protein kinase-like (PK-like)"/>
    <property type="match status" value="1"/>
</dbReference>
<dbReference type="Gene3D" id="6.10.250.780">
    <property type="match status" value="1"/>
</dbReference>
<dbReference type="GO" id="GO:0004713">
    <property type="term" value="F:protein tyrosine kinase activity"/>
    <property type="evidence" value="ECO:0007669"/>
    <property type="project" value="InterPro"/>
</dbReference>
<keyword evidence="7" id="KW-0456">Lyase</keyword>
<keyword evidence="3" id="KW-0812">Transmembrane</keyword>
<dbReference type="Proteomes" id="UP001209878">
    <property type="component" value="Unassembled WGS sequence"/>
</dbReference>
<dbReference type="InterPro" id="IPR000719">
    <property type="entry name" value="Prot_kinase_dom"/>
</dbReference>
<comment type="caution">
    <text evidence="11">The sequence shown here is derived from an EMBL/GenBank/DDBJ whole genome shotgun (WGS) entry which is preliminary data.</text>
</comment>
<name>A0AAD9NRJ1_RIDPI</name>
<dbReference type="SUPFAM" id="SSF55073">
    <property type="entry name" value="Nucleotide cyclase"/>
    <property type="match status" value="1"/>
</dbReference>
<dbReference type="PANTHER" id="PTHR11920:SF501">
    <property type="entry name" value="GUANYLATE CYCLASE 32E"/>
    <property type="match status" value="1"/>
</dbReference>
<dbReference type="PROSITE" id="PS50011">
    <property type="entry name" value="PROTEIN_KINASE_DOM"/>
    <property type="match status" value="1"/>
</dbReference>
<dbReference type="Gene3D" id="3.30.70.1230">
    <property type="entry name" value="Nucleotide cyclase"/>
    <property type="match status" value="1"/>
</dbReference>
<dbReference type="SMART" id="SM00044">
    <property type="entry name" value="CYCc"/>
    <property type="match status" value="1"/>
</dbReference>
<protein>
    <recommendedName>
        <fullName evidence="2">guanylate cyclase</fullName>
        <ecNumber evidence="2">4.6.1.2</ecNumber>
    </recommendedName>
</protein>
<evidence type="ECO:0000313" key="11">
    <source>
        <dbReference type="EMBL" id="KAK2176844.1"/>
    </source>
</evidence>
<sequence length="340" mass="39048">MHFLHQSGIKCHGRLRSSKCVIDGRWVLQITDWGLASLRTHSYETEEARNRALLWTAPEVLRSHDDSMVTPKADVYSFGIILYETMFRNSPYDTEGDMAMSPEDVVARVRYGERPPYRPRIPEPNQLKPEVVDLMLDCWREKPNDRPDFSLIKKQYKDMNKGIKYNIVDNMLRMMEKYSNDLEEIIDSRTKLLTEEIKKTDSLLYRMLPPTAADCMKRGQQYQPELFKHATIYFSDIVSFTKLAGAATPLQVVDFLNELWTAFDDIILKYDVYKVETIGDAYLVASGLPVPNVERHAAEIALMALDVLSTVMAFTVRHEPGRKLEIRIGLHSGPVVTGRA</sequence>
<feature type="domain" description="Guanylate cyclase" evidence="10">
    <location>
        <begin position="231"/>
        <end position="340"/>
    </location>
</feature>
<evidence type="ECO:0000259" key="9">
    <source>
        <dbReference type="PROSITE" id="PS50011"/>
    </source>
</evidence>
<accession>A0AAD9NRJ1</accession>
<comment type="subcellular location">
    <subcellularLocation>
        <location evidence="1">Membrane</location>
        <topology evidence="1">Single-pass membrane protein</topology>
    </subcellularLocation>
</comment>
<dbReference type="Pfam" id="PF07714">
    <property type="entry name" value="PK_Tyr_Ser-Thr"/>
    <property type="match status" value="1"/>
</dbReference>
<dbReference type="InterPro" id="IPR001054">
    <property type="entry name" value="A/G_cyclase"/>
</dbReference>
<dbReference type="GO" id="GO:0035556">
    <property type="term" value="P:intracellular signal transduction"/>
    <property type="evidence" value="ECO:0007669"/>
    <property type="project" value="InterPro"/>
</dbReference>
<dbReference type="GO" id="GO:0005524">
    <property type="term" value="F:ATP binding"/>
    <property type="evidence" value="ECO:0007669"/>
    <property type="project" value="InterPro"/>
</dbReference>
<dbReference type="GO" id="GO:0007168">
    <property type="term" value="P:receptor guanylyl cyclase signaling pathway"/>
    <property type="evidence" value="ECO:0007669"/>
    <property type="project" value="TreeGrafter"/>
</dbReference>
<dbReference type="GO" id="GO:0004016">
    <property type="term" value="F:adenylate cyclase activity"/>
    <property type="evidence" value="ECO:0007669"/>
    <property type="project" value="TreeGrafter"/>
</dbReference>
<keyword evidence="6" id="KW-0472">Membrane</keyword>
<evidence type="ECO:0000256" key="7">
    <source>
        <dbReference type="ARBA" id="ARBA00023239"/>
    </source>
</evidence>
<evidence type="ECO:0000256" key="1">
    <source>
        <dbReference type="ARBA" id="ARBA00004167"/>
    </source>
</evidence>
<evidence type="ECO:0000256" key="3">
    <source>
        <dbReference type="ARBA" id="ARBA00022692"/>
    </source>
</evidence>
<dbReference type="CDD" id="cd07302">
    <property type="entry name" value="CHD"/>
    <property type="match status" value="1"/>
</dbReference>
<dbReference type="InterPro" id="IPR001245">
    <property type="entry name" value="Ser-Thr/Tyr_kinase_cat_dom"/>
</dbReference>
<keyword evidence="4" id="KW-0547">Nucleotide-binding</keyword>
<dbReference type="InterPro" id="IPR050401">
    <property type="entry name" value="Cyclic_nucleotide_synthase"/>
</dbReference>
<dbReference type="PROSITE" id="PS50125">
    <property type="entry name" value="GUANYLATE_CYCLASE_2"/>
    <property type="match status" value="1"/>
</dbReference>
<feature type="domain" description="Protein kinase" evidence="9">
    <location>
        <begin position="1"/>
        <end position="159"/>
    </location>
</feature>
<gene>
    <name evidence="11" type="ORF">NP493_636g03014</name>
</gene>
<dbReference type="AlphaFoldDB" id="A0AAD9NRJ1"/>
<keyword evidence="12" id="KW-1185">Reference proteome</keyword>
<evidence type="ECO:0000313" key="12">
    <source>
        <dbReference type="Proteomes" id="UP001209878"/>
    </source>
</evidence>
<dbReference type="InterPro" id="IPR029787">
    <property type="entry name" value="Nucleotide_cyclase"/>
</dbReference>
<keyword evidence="8" id="KW-0141">cGMP biosynthesis</keyword>
<evidence type="ECO:0000256" key="6">
    <source>
        <dbReference type="ARBA" id="ARBA00023136"/>
    </source>
</evidence>
<proteinExistence type="predicted"/>
<reference evidence="11" key="1">
    <citation type="journal article" date="2023" name="Mol. Biol. Evol.">
        <title>Third-Generation Sequencing Reveals the Adaptive Role of the Epigenome in Three Deep-Sea Polychaetes.</title>
        <authorList>
            <person name="Perez M."/>
            <person name="Aroh O."/>
            <person name="Sun Y."/>
            <person name="Lan Y."/>
            <person name="Juniper S.K."/>
            <person name="Young C.R."/>
            <person name="Angers B."/>
            <person name="Qian P.Y."/>
        </authorList>
    </citation>
    <scope>NUCLEOTIDE SEQUENCE</scope>
    <source>
        <strain evidence="11">R07B-5</strain>
    </source>
</reference>
<evidence type="ECO:0000256" key="8">
    <source>
        <dbReference type="ARBA" id="ARBA00023293"/>
    </source>
</evidence>
<dbReference type="GO" id="GO:0004383">
    <property type="term" value="F:guanylate cyclase activity"/>
    <property type="evidence" value="ECO:0007669"/>
    <property type="project" value="UniProtKB-EC"/>
</dbReference>
<dbReference type="Gene3D" id="1.10.510.10">
    <property type="entry name" value="Transferase(Phosphotransferase) domain 1"/>
    <property type="match status" value="1"/>
</dbReference>
<evidence type="ECO:0000259" key="10">
    <source>
        <dbReference type="PROSITE" id="PS50125"/>
    </source>
</evidence>
<evidence type="ECO:0000256" key="5">
    <source>
        <dbReference type="ARBA" id="ARBA00022989"/>
    </source>
</evidence>
<dbReference type="InterPro" id="IPR011009">
    <property type="entry name" value="Kinase-like_dom_sf"/>
</dbReference>
<evidence type="ECO:0000256" key="4">
    <source>
        <dbReference type="ARBA" id="ARBA00022741"/>
    </source>
</evidence>
<keyword evidence="5" id="KW-1133">Transmembrane helix</keyword>
<dbReference type="SMART" id="SM00219">
    <property type="entry name" value="TyrKc"/>
    <property type="match status" value="1"/>
</dbReference>
<dbReference type="GO" id="GO:0001653">
    <property type="term" value="F:peptide receptor activity"/>
    <property type="evidence" value="ECO:0007669"/>
    <property type="project" value="TreeGrafter"/>
</dbReference>
<dbReference type="GO" id="GO:0005886">
    <property type="term" value="C:plasma membrane"/>
    <property type="evidence" value="ECO:0007669"/>
    <property type="project" value="TreeGrafter"/>
</dbReference>
<evidence type="ECO:0000256" key="2">
    <source>
        <dbReference type="ARBA" id="ARBA00012202"/>
    </source>
</evidence>
<dbReference type="PANTHER" id="PTHR11920">
    <property type="entry name" value="GUANYLYL CYCLASE"/>
    <property type="match status" value="1"/>
</dbReference>
<dbReference type="Pfam" id="PF00211">
    <property type="entry name" value="Guanylate_cyc"/>
    <property type="match status" value="1"/>
</dbReference>
<dbReference type="InterPro" id="IPR020635">
    <property type="entry name" value="Tyr_kinase_cat_dom"/>
</dbReference>
<dbReference type="EC" id="4.6.1.2" evidence="2"/>
<dbReference type="EMBL" id="JAODUO010000636">
    <property type="protein sequence ID" value="KAK2176844.1"/>
    <property type="molecule type" value="Genomic_DNA"/>
</dbReference>
<organism evidence="11 12">
    <name type="scientific">Ridgeia piscesae</name>
    <name type="common">Tubeworm</name>
    <dbReference type="NCBI Taxonomy" id="27915"/>
    <lineage>
        <taxon>Eukaryota</taxon>
        <taxon>Metazoa</taxon>
        <taxon>Spiralia</taxon>
        <taxon>Lophotrochozoa</taxon>
        <taxon>Annelida</taxon>
        <taxon>Polychaeta</taxon>
        <taxon>Sedentaria</taxon>
        <taxon>Canalipalpata</taxon>
        <taxon>Sabellida</taxon>
        <taxon>Siboglinidae</taxon>
        <taxon>Ridgeia</taxon>
    </lineage>
</organism>